<name>A0A9Q8L5N8_PASFU</name>
<feature type="region of interest" description="Disordered" evidence="1">
    <location>
        <begin position="123"/>
        <end position="282"/>
    </location>
</feature>
<dbReference type="AlphaFoldDB" id="A0A9Q8L5N8"/>
<feature type="compositionally biased region" description="Basic and acidic residues" evidence="1">
    <location>
        <begin position="225"/>
        <end position="234"/>
    </location>
</feature>
<accession>A0A9Q8L5N8</accession>
<dbReference type="RefSeq" id="XP_047755650.1">
    <property type="nucleotide sequence ID" value="XM_047899462.1"/>
</dbReference>
<feature type="compositionally biased region" description="Low complexity" evidence="1">
    <location>
        <begin position="159"/>
        <end position="176"/>
    </location>
</feature>
<protein>
    <submittedName>
        <fullName evidence="2">Uncharacterized protein</fullName>
    </submittedName>
</protein>
<feature type="compositionally biased region" description="Polar residues" evidence="1">
    <location>
        <begin position="143"/>
        <end position="153"/>
    </location>
</feature>
<reference evidence="2" key="2">
    <citation type="journal article" date="2022" name="Microb. Genom.">
        <title>A chromosome-scale genome assembly of the tomato pathogen Cladosporium fulvum reveals a compartmentalized genome architecture and the presence of a dispensable chromosome.</title>
        <authorList>
            <person name="Zaccaron A.Z."/>
            <person name="Chen L.H."/>
            <person name="Samaras A."/>
            <person name="Stergiopoulos I."/>
        </authorList>
    </citation>
    <scope>NUCLEOTIDE SEQUENCE</scope>
    <source>
        <strain evidence="2">Race5_Kim</strain>
    </source>
</reference>
<evidence type="ECO:0000256" key="1">
    <source>
        <dbReference type="SAM" id="MobiDB-lite"/>
    </source>
</evidence>
<evidence type="ECO:0000313" key="3">
    <source>
        <dbReference type="Proteomes" id="UP000756132"/>
    </source>
</evidence>
<sequence length="282" mass="30858">MCQYNIDRWVEETRLTIEPSPAPPGPGAPNTDWRIPITRRYYAQFLLPRNTDPRGLLPVPGPPHPSRLNVPLRPLNWRRGRHLPHVSTIPTPQLSLETTSSLERLDMPGHYLHSIDYLIVSSPARPPQTPRANTWPPADLTPTAESFTYNVTTPPDEASGSSNSSPHSGSYVSGMSIAPLTPLPTPGMSRRNALPVRDPGLPDSPPPRRDNPGGDAGSDDGSGVWHDEETHGVADYDEGDIERARNPPPESPDISPRTAPSTARASRFVENMDVSAPEGYFD</sequence>
<organism evidence="2 3">
    <name type="scientific">Passalora fulva</name>
    <name type="common">Tomato leaf mold</name>
    <name type="synonym">Cladosporium fulvum</name>
    <dbReference type="NCBI Taxonomy" id="5499"/>
    <lineage>
        <taxon>Eukaryota</taxon>
        <taxon>Fungi</taxon>
        <taxon>Dikarya</taxon>
        <taxon>Ascomycota</taxon>
        <taxon>Pezizomycotina</taxon>
        <taxon>Dothideomycetes</taxon>
        <taxon>Dothideomycetidae</taxon>
        <taxon>Mycosphaerellales</taxon>
        <taxon>Mycosphaerellaceae</taxon>
        <taxon>Fulvia</taxon>
    </lineage>
</organism>
<keyword evidence="3" id="KW-1185">Reference proteome</keyword>
<dbReference type="Proteomes" id="UP000756132">
    <property type="component" value="Chromosome 1"/>
</dbReference>
<evidence type="ECO:0000313" key="2">
    <source>
        <dbReference type="EMBL" id="UJO11284.1"/>
    </source>
</evidence>
<reference evidence="2" key="1">
    <citation type="submission" date="2021-12" db="EMBL/GenBank/DDBJ databases">
        <authorList>
            <person name="Zaccaron A."/>
            <person name="Stergiopoulos I."/>
        </authorList>
    </citation>
    <scope>NUCLEOTIDE SEQUENCE</scope>
    <source>
        <strain evidence="2">Race5_Kim</strain>
    </source>
</reference>
<gene>
    <name evidence="2" type="ORF">CLAFUR5_00314</name>
</gene>
<dbReference type="KEGG" id="ffu:CLAFUR5_00314"/>
<proteinExistence type="predicted"/>
<dbReference type="EMBL" id="CP090163">
    <property type="protein sequence ID" value="UJO11284.1"/>
    <property type="molecule type" value="Genomic_DNA"/>
</dbReference>
<dbReference type="GeneID" id="71980192"/>